<protein>
    <recommendedName>
        <fullName evidence="3">Periplasmic serine protease</fullName>
    </recommendedName>
</protein>
<dbReference type="GO" id="GO:0016020">
    <property type="term" value="C:membrane"/>
    <property type="evidence" value="ECO:0007669"/>
    <property type="project" value="InterPro"/>
</dbReference>
<evidence type="ECO:0000313" key="2">
    <source>
        <dbReference type="Proteomes" id="UP000525027"/>
    </source>
</evidence>
<dbReference type="Gene3D" id="3.90.226.10">
    <property type="entry name" value="2-enoyl-CoA Hydratase, Chain A, domain 1"/>
    <property type="match status" value="1"/>
</dbReference>
<name>A0A7V6ZD98_9BACT</name>
<proteinExistence type="predicted"/>
<dbReference type="InterPro" id="IPR002825">
    <property type="entry name" value="Pept_S49_ser-pept_pro"/>
</dbReference>
<evidence type="ECO:0000313" key="1">
    <source>
        <dbReference type="EMBL" id="HHZ03864.1"/>
    </source>
</evidence>
<comment type="caution">
    <text evidence="1">The sequence shown here is derived from an EMBL/GenBank/DDBJ whole genome shotgun (WGS) entry which is preliminary data.</text>
</comment>
<dbReference type="AlphaFoldDB" id="A0A7V6ZD98"/>
<dbReference type="NCBIfam" id="NF047768">
    <property type="entry name" value="Clp_like_SDH"/>
    <property type="match status" value="1"/>
</dbReference>
<dbReference type="RefSeq" id="WP_338077871.1">
    <property type="nucleotide sequence ID" value="NZ_DURU01000037.1"/>
</dbReference>
<sequence length="279" mass="31511">MMYGFDIFLLLFLFLLVLPSFRQWNLERIRQGQIKKIEHKRRSRVITLIHRQESIGFLGMFARNFISIEDSEEVLRAIKLTPKDMPIDLIIHTPGGVLLAAEQIAKALSKHDAKVTVFVPHYAMSGGTLIALAADEIVVDENAVLGPVDPQIGQYAAVSILKVLEQKPISEVDDNTIILADMSKKAITQTRRFVYDLLISNDVPEEKAEELSTVLTDGRWTHDYPIMYEEAKRLGLNVTSGIPEEVASLMHLYPQAGQRRPSVQYVPMPYQRPTSNGKE</sequence>
<dbReference type="InterPro" id="IPR029045">
    <property type="entry name" value="ClpP/crotonase-like_dom_sf"/>
</dbReference>
<dbReference type="PANTHER" id="PTHR35984">
    <property type="entry name" value="PERIPLASMIC SERINE PROTEASE"/>
    <property type="match status" value="1"/>
</dbReference>
<gene>
    <name evidence="1" type="ORF">GX397_02085</name>
</gene>
<dbReference type="Proteomes" id="UP000525027">
    <property type="component" value="Unassembled WGS sequence"/>
</dbReference>
<dbReference type="SUPFAM" id="SSF52096">
    <property type="entry name" value="ClpP/crotonase"/>
    <property type="match status" value="1"/>
</dbReference>
<reference evidence="1 2" key="1">
    <citation type="journal article" date="2020" name="Biotechnol. Biofuels">
        <title>New insights from the biogas microbiome by comprehensive genome-resolved metagenomics of nearly 1600 species originating from multiple anaerobic digesters.</title>
        <authorList>
            <person name="Campanaro S."/>
            <person name="Treu L."/>
            <person name="Rodriguez-R L.M."/>
            <person name="Kovalovszki A."/>
            <person name="Ziels R.M."/>
            <person name="Maus I."/>
            <person name="Zhu X."/>
            <person name="Kougias P.G."/>
            <person name="Basile A."/>
            <person name="Luo G."/>
            <person name="Schluter A."/>
            <person name="Konstantinidis K.T."/>
            <person name="Angelidaki I."/>
        </authorList>
    </citation>
    <scope>NUCLEOTIDE SEQUENCE [LARGE SCALE GENOMIC DNA]</scope>
    <source>
        <strain evidence="1">AS25fmACSIPFO_94</strain>
    </source>
</reference>
<evidence type="ECO:0008006" key="3">
    <source>
        <dbReference type="Google" id="ProtNLM"/>
    </source>
</evidence>
<dbReference type="EMBL" id="DURU01000037">
    <property type="protein sequence ID" value="HHZ03864.1"/>
    <property type="molecule type" value="Genomic_DNA"/>
</dbReference>
<dbReference type="PANTHER" id="PTHR35984:SF1">
    <property type="entry name" value="PERIPLASMIC SERINE PROTEASE"/>
    <property type="match status" value="1"/>
</dbReference>
<accession>A0A7V6ZD98</accession>
<organism evidence="1 2">
    <name type="scientific">Acetomicrobium hydrogeniformans</name>
    <dbReference type="NCBI Taxonomy" id="649746"/>
    <lineage>
        <taxon>Bacteria</taxon>
        <taxon>Thermotogati</taxon>
        <taxon>Synergistota</taxon>
        <taxon>Synergistia</taxon>
        <taxon>Synergistales</taxon>
        <taxon>Acetomicrobiaceae</taxon>
        <taxon>Acetomicrobium</taxon>
    </lineage>
</organism>
<dbReference type="Pfam" id="PF01972">
    <property type="entry name" value="SDH_protease"/>
    <property type="match status" value="1"/>
</dbReference>